<dbReference type="Pfam" id="PF01239">
    <property type="entry name" value="PPTA"/>
    <property type="match status" value="1"/>
</dbReference>
<dbReference type="Pfam" id="PF13432">
    <property type="entry name" value="TPR_16"/>
    <property type="match status" value="2"/>
</dbReference>
<dbReference type="PROSITE" id="PS50293">
    <property type="entry name" value="TPR_REGION"/>
    <property type="match status" value="1"/>
</dbReference>
<dbReference type="PANTHER" id="PTHR44943">
    <property type="entry name" value="CELLULOSE SYNTHASE OPERON PROTEIN C"/>
    <property type="match status" value="1"/>
</dbReference>
<feature type="repeat" description="TPR" evidence="3">
    <location>
        <begin position="619"/>
        <end position="652"/>
    </location>
</feature>
<feature type="repeat" description="TPR" evidence="3">
    <location>
        <begin position="653"/>
        <end position="686"/>
    </location>
</feature>
<feature type="repeat" description="TPR" evidence="3">
    <location>
        <begin position="695"/>
        <end position="728"/>
    </location>
</feature>
<gene>
    <name evidence="5" type="ordered locus">MCON_3504</name>
</gene>
<feature type="repeat" description="TPR" evidence="3">
    <location>
        <begin position="585"/>
        <end position="618"/>
    </location>
</feature>
<dbReference type="InterPro" id="IPR036415">
    <property type="entry name" value="Lamin_tail_dom_sf"/>
</dbReference>
<protein>
    <submittedName>
        <fullName evidence="5">TPR-repeat protein</fullName>
    </submittedName>
</protein>
<keyword evidence="2 3" id="KW-0802">TPR repeat</keyword>
<keyword evidence="6" id="KW-1185">Reference proteome</keyword>
<dbReference type="STRING" id="990316.MCON_3504"/>
<feature type="repeat" description="TPR" evidence="3">
    <location>
        <begin position="98"/>
        <end position="131"/>
    </location>
</feature>
<evidence type="ECO:0000313" key="6">
    <source>
        <dbReference type="Proteomes" id="UP000007807"/>
    </source>
</evidence>
<evidence type="ECO:0000259" key="4">
    <source>
        <dbReference type="PROSITE" id="PS51841"/>
    </source>
</evidence>
<name>F4BWB4_METSG</name>
<dbReference type="InterPro" id="IPR051685">
    <property type="entry name" value="Ycf3/AcsC/BcsC/TPR_MFPF"/>
</dbReference>
<sequence>MGRNEEAISAFDEGLKTDPQNASAWHHRGMALAGMGHGAEANQSIQKAMELIDQRLQENPEDQEALWLRAEEMDLFGKSEEALEAYGRVAELNSSHALEAWIRESDILAAQGRYNQSVESFSRAMALVPANKSESQLGFQRRSENTFIFTKAWLINGQIHRVSIGLYNISSKSFDEIEQINSDYIAALQLKGKAVDPGRHGGSLMGSSLNWEMYTFNQPKAQPQAWPPCLTITKINPKEDDFIDIADNLKEAVSLQNWSLEIQGSKVSLPEYSLLPGKAVRVHLRSGQENETDLFLDSNLGLNDTVGSVSLRDGSGAKVASLDYWTKLDGSIAHQVTHYSGTAENDLEYPGTGYQGKMVQKAAGVGPFIAERTEIGPELAHNHSNKDELQENTADDWYKKGTELFENDSLEESVLAMERVIQLDPENSSAWLSIAITLGIMGNGSESSKAYEKALNLIDNDLKKNPQDARAWEAKSDALIGLGRQEESLDAIEKALEILNLSTERNPKDGEAWWSKANVLYGIGRSDEALQAYEKVIELNHTPRLADALLIKGYDFAIKGNYDEFKETFNQAIGLIPASDTAKLARTWNSAGFALAELGKEEEAFEAFEKYAQLSPGDRHSWRMKGDMASELGRYNVSIEAYDQALRIDPKWAEVWYKKGNALAKMDNHNDALKAFEKAVEISDEVIQKDAGNASGICIIKGYALIKLNRYDEAIEALDRALEIAPSSVPVFPAEAWNGKGDILLALGKNEDALEAYNKSIEFNPAFGRAWHGKGLAQSALGQFSEADLSFRVARKLGYQE</sequence>
<dbReference type="PANTHER" id="PTHR44943:SF8">
    <property type="entry name" value="TPR REPEAT-CONTAINING PROTEIN MJ0263"/>
    <property type="match status" value="1"/>
</dbReference>
<dbReference type="InterPro" id="IPR001322">
    <property type="entry name" value="Lamin_tail_dom"/>
</dbReference>
<dbReference type="SMART" id="SM00028">
    <property type="entry name" value="TPR"/>
    <property type="match status" value="14"/>
</dbReference>
<feature type="repeat" description="TPR" evidence="3">
    <location>
        <begin position="734"/>
        <end position="767"/>
    </location>
</feature>
<dbReference type="PROSITE" id="PS51841">
    <property type="entry name" value="LTD"/>
    <property type="match status" value="1"/>
</dbReference>
<dbReference type="AlphaFoldDB" id="F4BWB4"/>
<dbReference type="Pfam" id="PF12968">
    <property type="entry name" value="DUF3856"/>
    <property type="match status" value="1"/>
</dbReference>
<feature type="domain" description="LTD" evidence="4">
    <location>
        <begin position="217"/>
        <end position="338"/>
    </location>
</feature>
<dbReference type="InParanoid" id="F4BWB4"/>
<reference evidence="5 6" key="1">
    <citation type="journal article" date="2011" name="J. Bacteriol.">
        <title>Complete genome sequence of Methanosaeta concilii, a specialist in aceticlastic methanogenesis.</title>
        <authorList>
            <person name="Barber R.D."/>
            <person name="Zhang L."/>
            <person name="Harnack M."/>
            <person name="Olson M.V."/>
            <person name="Kaul R."/>
            <person name="Ingram-Smith C."/>
            <person name="Smith K.S."/>
        </authorList>
    </citation>
    <scope>NUCLEOTIDE SEQUENCE [LARGE SCALE GENOMIC DNA]</scope>
    <source>
        <strain evidence="6">ATCC 5969 / DSM 3671 / JCM 10134 / NBRC 103675 / OCM 69 / GP-6</strain>
    </source>
</reference>
<keyword evidence="1" id="KW-0677">Repeat</keyword>
<dbReference type="InterPro" id="IPR019734">
    <property type="entry name" value="TPR_rpt"/>
</dbReference>
<evidence type="ECO:0000256" key="2">
    <source>
        <dbReference type="ARBA" id="ARBA00022803"/>
    </source>
</evidence>
<dbReference type="GO" id="GO:0008318">
    <property type="term" value="F:protein prenyltransferase activity"/>
    <property type="evidence" value="ECO:0007669"/>
    <property type="project" value="InterPro"/>
</dbReference>
<organism evidence="5 6">
    <name type="scientific">Methanothrix soehngenii (strain ATCC 5969 / DSM 3671 / JCM 10134 / NBRC 103675 / OCM 69 / GP-6)</name>
    <name type="common">Methanosaeta concilii</name>
    <dbReference type="NCBI Taxonomy" id="990316"/>
    <lineage>
        <taxon>Archaea</taxon>
        <taxon>Methanobacteriati</taxon>
        <taxon>Methanobacteriota</taxon>
        <taxon>Stenosarchaea group</taxon>
        <taxon>Methanomicrobia</taxon>
        <taxon>Methanotrichales</taxon>
        <taxon>Methanotrichaceae</taxon>
        <taxon>Methanothrix</taxon>
    </lineage>
</organism>
<dbReference type="InterPro" id="IPR002088">
    <property type="entry name" value="Prenyl_trans_a"/>
</dbReference>
<dbReference type="PROSITE" id="PS50005">
    <property type="entry name" value="TPR"/>
    <property type="match status" value="8"/>
</dbReference>
<accession>F4BWB4</accession>
<dbReference type="KEGG" id="mcj:MCON_3504"/>
<dbReference type="SUPFAM" id="SSF74853">
    <property type="entry name" value="Lamin A/C globular tail domain"/>
    <property type="match status" value="1"/>
</dbReference>
<dbReference type="Pfam" id="PF13414">
    <property type="entry name" value="TPR_11"/>
    <property type="match status" value="1"/>
</dbReference>
<dbReference type="Gene3D" id="1.25.40.10">
    <property type="entry name" value="Tetratricopeptide repeat domain"/>
    <property type="match status" value="6"/>
</dbReference>
<dbReference type="Pfam" id="PF13181">
    <property type="entry name" value="TPR_8"/>
    <property type="match status" value="1"/>
</dbReference>
<dbReference type="HOGENOM" id="CLU_009842_0_0_2"/>
<evidence type="ECO:0000256" key="1">
    <source>
        <dbReference type="ARBA" id="ARBA00022737"/>
    </source>
</evidence>
<evidence type="ECO:0000313" key="5">
    <source>
        <dbReference type="EMBL" id="AEB69724.1"/>
    </source>
</evidence>
<dbReference type="SUPFAM" id="SSF48452">
    <property type="entry name" value="TPR-like"/>
    <property type="match status" value="3"/>
</dbReference>
<feature type="repeat" description="TPR" evidence="3">
    <location>
        <begin position="394"/>
        <end position="427"/>
    </location>
</feature>
<dbReference type="Proteomes" id="UP000007807">
    <property type="component" value="Chromosome"/>
</dbReference>
<dbReference type="EMBL" id="CP002565">
    <property type="protein sequence ID" value="AEB69724.1"/>
    <property type="molecule type" value="Genomic_DNA"/>
</dbReference>
<dbReference type="InterPro" id="IPR024552">
    <property type="entry name" value="DUF3856"/>
</dbReference>
<proteinExistence type="predicted"/>
<evidence type="ECO:0000256" key="3">
    <source>
        <dbReference type="PROSITE-ProRule" id="PRU00339"/>
    </source>
</evidence>
<feature type="repeat" description="TPR" evidence="3">
    <location>
        <begin position="510"/>
        <end position="543"/>
    </location>
</feature>
<dbReference type="InterPro" id="IPR011990">
    <property type="entry name" value="TPR-like_helical_dom_sf"/>
</dbReference>